<proteinExistence type="predicted"/>
<reference evidence="2 3" key="1">
    <citation type="submission" date="2020-08" db="EMBL/GenBank/DDBJ databases">
        <title>Genomic Encyclopedia of Type Strains, Phase IV (KMG-IV): sequencing the most valuable type-strain genomes for metagenomic binning, comparative biology and taxonomic classification.</title>
        <authorList>
            <person name="Goeker M."/>
        </authorList>
    </citation>
    <scope>NUCLEOTIDE SEQUENCE [LARGE SCALE GENOMIC DNA]</scope>
    <source>
        <strain evidence="2 3">DSM 12252</strain>
    </source>
</reference>
<feature type="compositionally biased region" description="Low complexity" evidence="1">
    <location>
        <begin position="12"/>
        <end position="29"/>
    </location>
</feature>
<dbReference type="RefSeq" id="WP_184340498.1">
    <property type="nucleotide sequence ID" value="NZ_JACHIG010000006.1"/>
</dbReference>
<comment type="caution">
    <text evidence="2">The sequence shown here is derived from an EMBL/GenBank/DDBJ whole genome shotgun (WGS) entry which is preliminary data.</text>
</comment>
<sequence length="522" mass="58216">MGNRASELDLQMSPSLDLGDSSGDMTSGGAEAEVPVSEAARRLETLIEAELPEELRSSARGLLRAVVNKVAVPGHFDAFCCQAFAKPEWAAVSSRLIAEMFEEDEDQLAEMARIPDLVIEMSSGEVSVTCMVASRWAARGETHRLSRLADAIVASHAAKNVHSVDIMLALAATLAVTRFSRAEQLFNAAQPLATEEHQEPLADARRWLAAGRVVCSAAQDERDFWDLRLRRPKTAWSWHNKAELEALDHLSEWLTADAEGADLYKAILPQCWWGLAMKFAQAQDKLAQSVRKPEQDKAESPFAIRTPVEAPPSQQDLANREFRPHPQATPLARFLLPWFCGCLAMILTVLVLPREFVVRILDTLKPRADITTQAELTAWRNDTLKQKAAELALYTPQHDKAKTGSWSENEETLTGRGKEMPFESSQYMQLLVWLHLDPPNDAEVRRQVCYQLLKRVKADAISLWELLLYPGSSNADEIKAVAREALADPSYSWSADEKKRLGMIIAHDVTSHMVSLKPPHMK</sequence>
<name>A0A7W7YCM3_9BACT</name>
<dbReference type="AlphaFoldDB" id="A0A7W7YCM3"/>
<dbReference type="EMBL" id="JACHIG010000006">
    <property type="protein sequence ID" value="MBB5033567.1"/>
    <property type="molecule type" value="Genomic_DNA"/>
</dbReference>
<accession>A0A7W7YCM3</accession>
<evidence type="ECO:0000256" key="1">
    <source>
        <dbReference type="SAM" id="MobiDB-lite"/>
    </source>
</evidence>
<organism evidence="2 3">
    <name type="scientific">Prosthecobacter vanneervenii</name>
    <dbReference type="NCBI Taxonomy" id="48466"/>
    <lineage>
        <taxon>Bacteria</taxon>
        <taxon>Pseudomonadati</taxon>
        <taxon>Verrucomicrobiota</taxon>
        <taxon>Verrucomicrobiia</taxon>
        <taxon>Verrucomicrobiales</taxon>
        <taxon>Verrucomicrobiaceae</taxon>
        <taxon>Prosthecobacter</taxon>
    </lineage>
</organism>
<protein>
    <submittedName>
        <fullName evidence="2">Uncharacterized protein</fullName>
    </submittedName>
</protein>
<evidence type="ECO:0000313" key="2">
    <source>
        <dbReference type="EMBL" id="MBB5033567.1"/>
    </source>
</evidence>
<evidence type="ECO:0000313" key="3">
    <source>
        <dbReference type="Proteomes" id="UP000590740"/>
    </source>
</evidence>
<dbReference type="Proteomes" id="UP000590740">
    <property type="component" value="Unassembled WGS sequence"/>
</dbReference>
<gene>
    <name evidence="2" type="ORF">HNQ65_003155</name>
</gene>
<keyword evidence="3" id="KW-1185">Reference proteome</keyword>
<feature type="region of interest" description="Disordered" evidence="1">
    <location>
        <begin position="1"/>
        <end position="35"/>
    </location>
</feature>